<keyword evidence="3" id="KW-1185">Reference proteome</keyword>
<dbReference type="EMBL" id="CM026426">
    <property type="protein sequence ID" value="KAG0573344.1"/>
    <property type="molecule type" value="Genomic_DNA"/>
</dbReference>
<protein>
    <submittedName>
        <fullName evidence="2">Uncharacterized protein</fullName>
    </submittedName>
</protein>
<dbReference type="AlphaFoldDB" id="A0A8T0HQZ2"/>
<proteinExistence type="predicted"/>
<evidence type="ECO:0000313" key="3">
    <source>
        <dbReference type="Proteomes" id="UP000822688"/>
    </source>
</evidence>
<keyword evidence="1" id="KW-0472">Membrane</keyword>
<evidence type="ECO:0000313" key="2">
    <source>
        <dbReference type="EMBL" id="KAG0573344.1"/>
    </source>
</evidence>
<comment type="caution">
    <text evidence="2">The sequence shown here is derived from an EMBL/GenBank/DDBJ whole genome shotgun (WGS) entry which is preliminary data.</text>
</comment>
<dbReference type="Proteomes" id="UP000822688">
    <property type="component" value="Chromosome V"/>
</dbReference>
<feature type="transmembrane region" description="Helical" evidence="1">
    <location>
        <begin position="15"/>
        <end position="31"/>
    </location>
</feature>
<gene>
    <name evidence="2" type="ORF">KC19_VG170100</name>
</gene>
<keyword evidence="1" id="KW-1133">Transmembrane helix</keyword>
<accession>A0A8T0HQZ2</accession>
<sequence>MLITIAYRVLSSSTHLHYVVLLLAVLLVSPLHPDHRTRFRLGCRKYVVYAEQDPPYPNPNLVFALHHFGNPLSFFRTVQLYQRATQNPTCLDLYPGLNLCMPDAFHIYEGVGRQRSCIAWSCFPQGRRCMDKPAVVPQAY</sequence>
<keyword evidence="1" id="KW-0812">Transmembrane</keyword>
<organism evidence="2 3">
    <name type="scientific">Ceratodon purpureus</name>
    <name type="common">Fire moss</name>
    <name type="synonym">Dicranum purpureum</name>
    <dbReference type="NCBI Taxonomy" id="3225"/>
    <lineage>
        <taxon>Eukaryota</taxon>
        <taxon>Viridiplantae</taxon>
        <taxon>Streptophyta</taxon>
        <taxon>Embryophyta</taxon>
        <taxon>Bryophyta</taxon>
        <taxon>Bryophytina</taxon>
        <taxon>Bryopsida</taxon>
        <taxon>Dicranidae</taxon>
        <taxon>Pseudoditrichales</taxon>
        <taxon>Ditrichaceae</taxon>
        <taxon>Ceratodon</taxon>
    </lineage>
</organism>
<evidence type="ECO:0000256" key="1">
    <source>
        <dbReference type="SAM" id="Phobius"/>
    </source>
</evidence>
<name>A0A8T0HQZ2_CERPU</name>
<reference evidence="2" key="1">
    <citation type="submission" date="2020-06" db="EMBL/GenBank/DDBJ databases">
        <title>WGS assembly of Ceratodon purpureus strain R40.</title>
        <authorList>
            <person name="Carey S.B."/>
            <person name="Jenkins J."/>
            <person name="Shu S."/>
            <person name="Lovell J.T."/>
            <person name="Sreedasyam A."/>
            <person name="Maumus F."/>
            <person name="Tiley G.P."/>
            <person name="Fernandez-Pozo N."/>
            <person name="Barry K."/>
            <person name="Chen C."/>
            <person name="Wang M."/>
            <person name="Lipzen A."/>
            <person name="Daum C."/>
            <person name="Saski C.A."/>
            <person name="Payton A.C."/>
            <person name="Mcbreen J.C."/>
            <person name="Conrad R.E."/>
            <person name="Kollar L.M."/>
            <person name="Olsson S."/>
            <person name="Huttunen S."/>
            <person name="Landis J.B."/>
            <person name="Wickett N.J."/>
            <person name="Johnson M.G."/>
            <person name="Rensing S.A."/>
            <person name="Grimwood J."/>
            <person name="Schmutz J."/>
            <person name="Mcdaniel S.F."/>
        </authorList>
    </citation>
    <scope>NUCLEOTIDE SEQUENCE</scope>
    <source>
        <strain evidence="2">R40</strain>
    </source>
</reference>